<dbReference type="SMART" id="SM00054">
    <property type="entry name" value="EFh"/>
    <property type="match status" value="4"/>
</dbReference>
<comment type="caution">
    <text evidence="2">The sequence shown here is derived from an EMBL/GenBank/DDBJ whole genome shotgun (WGS) entry which is preliminary data.</text>
</comment>
<feature type="domain" description="EF-hand" evidence="1">
    <location>
        <begin position="131"/>
        <end position="166"/>
    </location>
</feature>
<dbReference type="SUPFAM" id="SSF47473">
    <property type="entry name" value="EF-hand"/>
    <property type="match status" value="1"/>
</dbReference>
<dbReference type="PROSITE" id="PS50222">
    <property type="entry name" value="EF_HAND_2"/>
    <property type="match status" value="2"/>
</dbReference>
<dbReference type="PROSITE" id="PS00018">
    <property type="entry name" value="EF_HAND_1"/>
    <property type="match status" value="3"/>
</dbReference>
<feature type="domain" description="EF-hand" evidence="1">
    <location>
        <begin position="5"/>
        <end position="40"/>
    </location>
</feature>
<dbReference type="RefSeq" id="WP_007303477.1">
    <property type="nucleotide sequence ID" value="NZ_AESD01000069.1"/>
</dbReference>
<dbReference type="Gene3D" id="1.10.238.10">
    <property type="entry name" value="EF-hand"/>
    <property type="match status" value="1"/>
</dbReference>
<dbReference type="Pfam" id="PF13202">
    <property type="entry name" value="EF-hand_5"/>
    <property type="match status" value="3"/>
</dbReference>
<evidence type="ECO:0000259" key="1">
    <source>
        <dbReference type="PROSITE" id="PS50222"/>
    </source>
</evidence>
<evidence type="ECO:0000313" key="3">
    <source>
        <dbReference type="Proteomes" id="UP000003477"/>
    </source>
</evidence>
<protein>
    <recommendedName>
        <fullName evidence="1">EF-hand domain-containing protein</fullName>
    </recommendedName>
</protein>
<dbReference type="PATRIC" id="fig|423471.3.peg.380"/>
<dbReference type="GeneID" id="88764348"/>
<dbReference type="AlphaFoldDB" id="G5IYP3"/>
<name>G5IYP3_CROWT</name>
<dbReference type="Proteomes" id="UP000003477">
    <property type="component" value="Unassembled WGS sequence"/>
</dbReference>
<dbReference type="InterPro" id="IPR011992">
    <property type="entry name" value="EF-hand-dom_pair"/>
</dbReference>
<dbReference type="InterPro" id="IPR002048">
    <property type="entry name" value="EF_hand_dom"/>
</dbReference>
<dbReference type="InterPro" id="IPR018247">
    <property type="entry name" value="EF_Hand_1_Ca_BS"/>
</dbReference>
<proteinExistence type="predicted"/>
<dbReference type="GO" id="GO:0005509">
    <property type="term" value="F:calcium ion binding"/>
    <property type="evidence" value="ECO:0007669"/>
    <property type="project" value="InterPro"/>
</dbReference>
<reference evidence="2 3" key="1">
    <citation type="journal article" date="2011" name="Front. Microbiol.">
        <title>Two Strains of Crocosphaera watsonii with Highly Conserved Genomes are Distinguished by Strain-Specific Features.</title>
        <authorList>
            <person name="Bench S.R."/>
            <person name="Ilikchyan I.N."/>
            <person name="Tripp H.J."/>
            <person name="Zehr J.P."/>
        </authorList>
    </citation>
    <scope>NUCLEOTIDE SEQUENCE [LARGE SCALE GENOMIC DNA]</scope>
    <source>
        <strain evidence="2 3">WH 0003</strain>
    </source>
</reference>
<evidence type="ECO:0000313" key="2">
    <source>
        <dbReference type="EMBL" id="EHJ14937.1"/>
    </source>
</evidence>
<sequence>MLNPIRERKLSHLFHILDRNHDGVLSRQDFEQVIEEITNIRQWKWGTSEYEELHFFWMGFCNRLEVWADRNGDGKVTESEWLWYLEQMLDRFSASYIQQAFINISLKVMDFSRDDRVSLDEFKQFYQIYEIDPQEAAQAFVHLDLNQDGYLTKDELTSLFQEFFYSENPQSPGNWLWGNIDG</sequence>
<dbReference type="EMBL" id="AESD01000069">
    <property type="protein sequence ID" value="EHJ14937.1"/>
    <property type="molecule type" value="Genomic_DNA"/>
</dbReference>
<gene>
    <name evidence="2" type="ORF">CWATWH0003_0411</name>
</gene>
<accession>G5IYP3</accession>
<organism evidence="2 3">
    <name type="scientific">Crocosphaera watsonii WH 0003</name>
    <dbReference type="NCBI Taxonomy" id="423471"/>
    <lineage>
        <taxon>Bacteria</taxon>
        <taxon>Bacillati</taxon>
        <taxon>Cyanobacteriota</taxon>
        <taxon>Cyanophyceae</taxon>
        <taxon>Oscillatoriophycideae</taxon>
        <taxon>Chroococcales</taxon>
        <taxon>Aphanothecaceae</taxon>
        <taxon>Crocosphaera</taxon>
    </lineage>
</organism>